<sequence>MHGEEVRKLEIEEMFRIDVIVDKPILIGQDGVEGRRQLIPILSGKVTGNGFEGKVLPGGVDSQIIRPDGKCELSARYAILLDDGATIYIENNGIRTVPADQVKDVVEGKFVDPSLYYFVTVPKFETYDEKYKWMKDLIFICSATRLPESVLLKFYRITQ</sequence>
<protein>
    <recommendedName>
        <fullName evidence="1">UPF0311 protein J2Z34_002641</fullName>
    </recommendedName>
</protein>
<keyword evidence="3" id="KW-1185">Reference proteome</keyword>
<dbReference type="Gene3D" id="2.40.160.20">
    <property type="match status" value="1"/>
</dbReference>
<evidence type="ECO:0000313" key="2">
    <source>
        <dbReference type="EMBL" id="MBP1920143.1"/>
    </source>
</evidence>
<dbReference type="Proteomes" id="UP001519271">
    <property type="component" value="Unassembled WGS sequence"/>
</dbReference>
<dbReference type="PANTHER" id="PTHR37315">
    <property type="entry name" value="UPF0311 PROTEIN BLR7842"/>
    <property type="match status" value="1"/>
</dbReference>
<dbReference type="Pfam" id="PF11578">
    <property type="entry name" value="DUF3237"/>
    <property type="match status" value="1"/>
</dbReference>
<evidence type="ECO:0000256" key="1">
    <source>
        <dbReference type="HAMAP-Rule" id="MF_00775"/>
    </source>
</evidence>
<reference evidence="2 3" key="1">
    <citation type="submission" date="2021-03" db="EMBL/GenBank/DDBJ databases">
        <title>Genomic Encyclopedia of Type Strains, Phase IV (KMG-IV): sequencing the most valuable type-strain genomes for metagenomic binning, comparative biology and taxonomic classification.</title>
        <authorList>
            <person name="Goeker M."/>
        </authorList>
    </citation>
    <scope>NUCLEOTIDE SEQUENCE [LARGE SCALE GENOMIC DNA]</scope>
    <source>
        <strain evidence="2 3">DSM 6139</strain>
    </source>
</reference>
<comment type="caution">
    <text evidence="2">The sequence shown here is derived from an EMBL/GenBank/DDBJ whole genome shotgun (WGS) entry which is preliminary data.</text>
</comment>
<dbReference type="EMBL" id="JAGGKC010000024">
    <property type="protein sequence ID" value="MBP1920143.1"/>
    <property type="molecule type" value="Genomic_DNA"/>
</dbReference>
<dbReference type="InterPro" id="IPR020915">
    <property type="entry name" value="UPF0311"/>
</dbReference>
<dbReference type="RefSeq" id="WP_209460321.1">
    <property type="nucleotide sequence ID" value="NZ_JAGGKC010000024.1"/>
</dbReference>
<evidence type="ECO:0000313" key="3">
    <source>
        <dbReference type="Proteomes" id="UP001519271"/>
    </source>
</evidence>
<proteinExistence type="inferred from homology"/>
<organism evidence="2 3">
    <name type="scientific">Youngiibacter multivorans</name>
    <dbReference type="NCBI Taxonomy" id="937251"/>
    <lineage>
        <taxon>Bacteria</taxon>
        <taxon>Bacillati</taxon>
        <taxon>Bacillota</taxon>
        <taxon>Clostridia</taxon>
        <taxon>Eubacteriales</taxon>
        <taxon>Clostridiaceae</taxon>
        <taxon>Youngiibacter</taxon>
    </lineage>
</organism>
<dbReference type="PANTHER" id="PTHR37315:SF1">
    <property type="entry name" value="UPF0311 PROTEIN BLR7842"/>
    <property type="match status" value="1"/>
</dbReference>
<comment type="similarity">
    <text evidence="1">Belongs to the UPF0311 family.</text>
</comment>
<accession>A0ABS4G6D9</accession>
<dbReference type="HAMAP" id="MF_00775">
    <property type="entry name" value="UPF0311"/>
    <property type="match status" value="1"/>
</dbReference>
<name>A0ABS4G6D9_9CLOT</name>
<gene>
    <name evidence="2" type="ORF">J2Z34_002641</name>
</gene>